<gene>
    <name evidence="1" type="ORF">NCTC8139_03150</name>
</gene>
<evidence type="ECO:0000313" key="1">
    <source>
        <dbReference type="EMBL" id="VFA89583.1"/>
    </source>
</evidence>
<proteinExistence type="predicted"/>
<name>A0ABD7V5D1_9ACTN</name>
<protein>
    <recommendedName>
        <fullName evidence="3">ESX-1 secretion-associated protein</fullName>
    </recommendedName>
</protein>
<organism evidence="1 2">
    <name type="scientific">Gordonia paraffinivorans</name>
    <dbReference type="NCBI Taxonomy" id="175628"/>
    <lineage>
        <taxon>Bacteria</taxon>
        <taxon>Bacillati</taxon>
        <taxon>Actinomycetota</taxon>
        <taxon>Actinomycetes</taxon>
        <taxon>Mycobacteriales</taxon>
        <taxon>Gordoniaceae</taxon>
        <taxon>Gordonia</taxon>
    </lineage>
</organism>
<dbReference type="AlphaFoldDB" id="A0ABD7V5D1"/>
<sequence length="101" mass="10015">MSGVKVDPDLLRGFAGIAEGSGAAVGSCGLSEAFARVAACLPGSETAFYASTAADAVREPIRALASCYATAAAATRTAAGVYEATDDELAADLSKIEVGPE</sequence>
<evidence type="ECO:0008006" key="3">
    <source>
        <dbReference type="Google" id="ProtNLM"/>
    </source>
</evidence>
<dbReference type="RefSeq" id="WP_131734829.1">
    <property type="nucleotide sequence ID" value="NZ_CAACYD010000007.1"/>
</dbReference>
<dbReference type="Proteomes" id="UP000360750">
    <property type="component" value="Unassembled WGS sequence"/>
</dbReference>
<evidence type="ECO:0000313" key="2">
    <source>
        <dbReference type="Proteomes" id="UP000360750"/>
    </source>
</evidence>
<comment type="caution">
    <text evidence="1">The sequence shown here is derived from an EMBL/GenBank/DDBJ whole genome shotgun (WGS) entry which is preliminary data.</text>
</comment>
<reference evidence="1 2" key="1">
    <citation type="submission" date="2019-02" db="EMBL/GenBank/DDBJ databases">
        <authorList>
            <consortium name="Pathogen Informatics"/>
        </authorList>
    </citation>
    <scope>NUCLEOTIDE SEQUENCE [LARGE SCALE GENOMIC DNA]</scope>
    <source>
        <strain evidence="1 2">3012STDY6756503</strain>
    </source>
</reference>
<dbReference type="EMBL" id="CAACYD010000007">
    <property type="protein sequence ID" value="VFA89583.1"/>
    <property type="molecule type" value="Genomic_DNA"/>
</dbReference>
<accession>A0ABD7V5D1</accession>
<dbReference type="GeneID" id="60751132"/>